<evidence type="ECO:0000256" key="1">
    <source>
        <dbReference type="SAM" id="MobiDB-lite"/>
    </source>
</evidence>
<dbReference type="EMBL" id="CABFNS010000809">
    <property type="protein sequence ID" value="VUC29746.1"/>
    <property type="molecule type" value="Genomic_DNA"/>
</dbReference>
<evidence type="ECO:0000313" key="2">
    <source>
        <dbReference type="EMBL" id="VUC29746.1"/>
    </source>
</evidence>
<dbReference type="Proteomes" id="UP000766486">
    <property type="component" value="Unassembled WGS sequence"/>
</dbReference>
<dbReference type="PANTHER" id="PTHR38167:SF1">
    <property type="entry name" value="C2H2-TYPE DOMAIN-CONTAINING PROTEIN"/>
    <property type="match status" value="1"/>
</dbReference>
<name>A0ABY6UEW3_BIOOC</name>
<gene>
    <name evidence="2" type="ORF">CLO192961_LOCUS266466</name>
</gene>
<reference evidence="2 3" key="1">
    <citation type="submission" date="2019-06" db="EMBL/GenBank/DDBJ databases">
        <authorList>
            <person name="Broberg M."/>
        </authorList>
    </citation>
    <scope>NUCLEOTIDE SEQUENCE [LARGE SCALE GENOMIC DNA]</scope>
</reference>
<evidence type="ECO:0000313" key="3">
    <source>
        <dbReference type="Proteomes" id="UP000766486"/>
    </source>
</evidence>
<proteinExistence type="predicted"/>
<feature type="region of interest" description="Disordered" evidence="1">
    <location>
        <begin position="130"/>
        <end position="166"/>
    </location>
</feature>
<comment type="caution">
    <text evidence="2">The sequence shown here is derived from an EMBL/GenBank/DDBJ whole genome shotgun (WGS) entry which is preliminary data.</text>
</comment>
<accession>A0ABY6UEW3</accession>
<sequence>MASTDCREQVMRAPEDVVKEILLALCEDKGVEKTVLTRLAAGTKSSSGSQGPARNKRKATDDLAVCVQCKSPFYKDDNQSKDCESEIDWDSSAWVDNDATYYTDVNCDCGRKEYPEGFIWSCCDMTSKESAGCTRGCHESDPTKAFKEGSKADSDEEDSEDYEDWE</sequence>
<protein>
    <submittedName>
        <fullName evidence="2">Uncharacterized protein</fullName>
    </submittedName>
</protein>
<keyword evidence="3" id="KW-1185">Reference proteome</keyword>
<organism evidence="2 3">
    <name type="scientific">Bionectria ochroleuca</name>
    <name type="common">Gliocladium roseum</name>
    <dbReference type="NCBI Taxonomy" id="29856"/>
    <lineage>
        <taxon>Eukaryota</taxon>
        <taxon>Fungi</taxon>
        <taxon>Dikarya</taxon>
        <taxon>Ascomycota</taxon>
        <taxon>Pezizomycotina</taxon>
        <taxon>Sordariomycetes</taxon>
        <taxon>Hypocreomycetidae</taxon>
        <taxon>Hypocreales</taxon>
        <taxon>Bionectriaceae</taxon>
        <taxon>Clonostachys</taxon>
    </lineage>
</organism>
<feature type="compositionally biased region" description="Basic and acidic residues" evidence="1">
    <location>
        <begin position="136"/>
        <end position="153"/>
    </location>
</feature>
<dbReference type="PANTHER" id="PTHR38167">
    <property type="entry name" value="C2H2-TYPE DOMAIN-CONTAINING PROTEIN"/>
    <property type="match status" value="1"/>
</dbReference>
<feature type="compositionally biased region" description="Acidic residues" evidence="1">
    <location>
        <begin position="154"/>
        <end position="166"/>
    </location>
</feature>